<feature type="non-terminal residue" evidence="5">
    <location>
        <position position="1"/>
    </location>
</feature>
<dbReference type="InterPro" id="IPR036962">
    <property type="entry name" value="Glyco_hydro_3_N_sf"/>
</dbReference>
<proteinExistence type="inferred from homology"/>
<name>A0AAW5TJQ2_STRAP</name>
<organism evidence="5 6">
    <name type="scientific">Streptococcus anginosus</name>
    <dbReference type="NCBI Taxonomy" id="1328"/>
    <lineage>
        <taxon>Bacteria</taxon>
        <taxon>Bacillati</taxon>
        <taxon>Bacillota</taxon>
        <taxon>Bacilli</taxon>
        <taxon>Lactobacillales</taxon>
        <taxon>Streptococcaceae</taxon>
        <taxon>Streptococcus</taxon>
        <taxon>Streptococcus anginosus group</taxon>
    </lineage>
</organism>
<protein>
    <submittedName>
        <fullName evidence="5">Glycosyl hydrolase</fullName>
    </submittedName>
</protein>
<dbReference type="RefSeq" id="WP_306665244.1">
    <property type="nucleotide sequence ID" value="NZ_JAPAIK010000635.1"/>
</dbReference>
<dbReference type="InterPro" id="IPR017853">
    <property type="entry name" value="GH"/>
</dbReference>
<dbReference type="Gene3D" id="3.20.20.300">
    <property type="entry name" value="Glycoside hydrolase, family 3, N-terminal domain"/>
    <property type="match status" value="1"/>
</dbReference>
<keyword evidence="2 5" id="KW-0378">Hydrolase</keyword>
<feature type="domain" description="Glycoside hydrolase family 3 N-terminal" evidence="4">
    <location>
        <begin position="1"/>
        <end position="76"/>
    </location>
</feature>
<evidence type="ECO:0000313" key="5">
    <source>
        <dbReference type="EMBL" id="MCW1073814.1"/>
    </source>
</evidence>
<dbReference type="InterPro" id="IPR050288">
    <property type="entry name" value="Cellulose_deg_GH3"/>
</dbReference>
<feature type="non-terminal residue" evidence="5">
    <location>
        <position position="76"/>
    </location>
</feature>
<evidence type="ECO:0000256" key="2">
    <source>
        <dbReference type="ARBA" id="ARBA00022801"/>
    </source>
</evidence>
<dbReference type="Proteomes" id="UP001208853">
    <property type="component" value="Unassembled WGS sequence"/>
</dbReference>
<comment type="similarity">
    <text evidence="1">Belongs to the glycosyl hydrolase 3 family.</text>
</comment>
<dbReference type="GO" id="GO:0004553">
    <property type="term" value="F:hydrolase activity, hydrolyzing O-glycosyl compounds"/>
    <property type="evidence" value="ECO:0007669"/>
    <property type="project" value="InterPro"/>
</dbReference>
<evidence type="ECO:0000256" key="3">
    <source>
        <dbReference type="SAM" id="MobiDB-lite"/>
    </source>
</evidence>
<dbReference type="PANTHER" id="PTHR42715:SF10">
    <property type="entry name" value="BETA-GLUCOSIDASE"/>
    <property type="match status" value="1"/>
</dbReference>
<dbReference type="AlphaFoldDB" id="A0AAW5TJQ2"/>
<reference evidence="5" key="1">
    <citation type="submission" date="2022-10" db="EMBL/GenBank/DDBJ databases">
        <title>Comparative genomic study of S. anginosus.</title>
        <authorList>
            <person name="Prasad A."/>
            <person name="Ene A."/>
            <person name="Jablonska S."/>
            <person name="Du J."/>
            <person name="Wolfe A.J."/>
            <person name="Putonti C."/>
        </authorList>
    </citation>
    <scope>NUCLEOTIDE SEQUENCE</scope>
    <source>
        <strain evidence="5">UMB6888</strain>
    </source>
</reference>
<feature type="region of interest" description="Disordered" evidence="3">
    <location>
        <begin position="1"/>
        <end position="28"/>
    </location>
</feature>
<dbReference type="Pfam" id="PF00933">
    <property type="entry name" value="Glyco_hydro_3"/>
    <property type="match status" value="1"/>
</dbReference>
<dbReference type="EMBL" id="JAPAIK010000635">
    <property type="protein sequence ID" value="MCW1073814.1"/>
    <property type="molecule type" value="Genomic_DNA"/>
</dbReference>
<accession>A0AAW5TJQ2</accession>
<dbReference type="GO" id="GO:0005975">
    <property type="term" value="P:carbohydrate metabolic process"/>
    <property type="evidence" value="ECO:0007669"/>
    <property type="project" value="InterPro"/>
</dbReference>
<evidence type="ECO:0000259" key="4">
    <source>
        <dbReference type="Pfam" id="PF00933"/>
    </source>
</evidence>
<comment type="caution">
    <text evidence="5">The sequence shown here is derived from an EMBL/GenBank/DDBJ whole genome shotgun (WGS) entry which is preliminary data.</text>
</comment>
<dbReference type="PANTHER" id="PTHR42715">
    <property type="entry name" value="BETA-GLUCOSIDASE"/>
    <property type="match status" value="1"/>
</dbReference>
<dbReference type="SUPFAM" id="SSF51445">
    <property type="entry name" value="(Trans)glycosidases"/>
    <property type="match status" value="1"/>
</dbReference>
<sequence>GVQSRGVGTSLKHFAANNQETDRMRRDSQVDERTLREIYLRAFEKVVKDAAPWTIMCSYNSLNGTLVSENRWLLTT</sequence>
<gene>
    <name evidence="5" type="ORF">OJ930_12635</name>
</gene>
<dbReference type="InterPro" id="IPR001764">
    <property type="entry name" value="Glyco_hydro_3_N"/>
</dbReference>
<evidence type="ECO:0000256" key="1">
    <source>
        <dbReference type="ARBA" id="ARBA00005336"/>
    </source>
</evidence>
<evidence type="ECO:0000313" key="6">
    <source>
        <dbReference type="Proteomes" id="UP001208853"/>
    </source>
</evidence>